<evidence type="ECO:0000256" key="9">
    <source>
        <dbReference type="ARBA" id="ARBA00022741"/>
    </source>
</evidence>
<dbReference type="AlphaFoldDB" id="A0AAV1DPG8"/>
<evidence type="ECO:0000256" key="4">
    <source>
        <dbReference type="ARBA" id="ARBA00008894"/>
    </source>
</evidence>
<reference evidence="17" key="1">
    <citation type="submission" date="2023-03" db="EMBL/GenBank/DDBJ databases">
        <authorList>
            <person name="Julca I."/>
        </authorList>
    </citation>
    <scope>NUCLEOTIDE SEQUENCE</scope>
</reference>
<dbReference type="InterPro" id="IPR027417">
    <property type="entry name" value="P-loop_NTPase"/>
</dbReference>
<keyword evidence="9" id="KW-0547">Nucleotide-binding</keyword>
<evidence type="ECO:0000259" key="15">
    <source>
        <dbReference type="Pfam" id="PF23559"/>
    </source>
</evidence>
<dbReference type="EMBL" id="OX459123">
    <property type="protein sequence ID" value="CAI9109746.1"/>
    <property type="molecule type" value="Genomic_DNA"/>
</dbReference>
<keyword evidence="8" id="KW-0677">Repeat</keyword>
<dbReference type="GO" id="GO:0005524">
    <property type="term" value="F:ATP binding"/>
    <property type="evidence" value="ECO:0007669"/>
    <property type="project" value="UniProtKB-KW"/>
</dbReference>
<evidence type="ECO:0000313" key="17">
    <source>
        <dbReference type="EMBL" id="CAI9109746.1"/>
    </source>
</evidence>
<sequence length="1234" mass="140740">MNKLKKMFSTSTEIDCLREELQRLEIRSGLTFPKNVVLEFRFLKLFVSCLTNCPETGKDTTNLESLLISIRRIVKQTDILTATNLDTVSSSLLERIEHFKPNIREMCSVLLVPSLQSSKSCSSDEVLEFIGFLLGNLEGLLELKGDEIVVSLKNQIMVLQKRLFFLGNLVHFASTRCTEHQKMDDLLDYVHDWVHKAACLSLLIWLDGKDEVKGPRLESMLHNLLQKIKPYSPEGTGKFIEVLKASKSSRSDKLFGGQIVAALVDIFLEDLDDSLKDYAEVLRQGLIFMLTFLMEPSDGTPRNAGNELFAHVIAVIEELLSLLSSLYINQLKVDMLSESKTSLSAIQSKIDKVKEEVAEVYFQMPNSSDFSFPKTHGMGFIDFFLENLEKMLKCFPRSVPFAKHHVAEIKKQLVLLKPYLKDIMEFQNESEELKDLWQRVINVAYRAENAIASCSLVDHPIWYDMLCLSNVLEESKLIGREVQKFNDDLIPKMRTARAETGSSRLLPAQEDTSRLKEVVIGLKDDSQKLIERLKRGTTKLDIVSIVGMPGLGKTTLAKKLYNDPSVVYYFHKRAWCCISQTYTRRDIILDILSGICGFDARKSDSDTREEDLADKLRKALKGLKYIIFMDDIWDVEAWESIKISFPDDNNGSRIVFTSRIHNLFQQVNPNCSSDHQLRPLSDEESWELLQEKVFHQEFCPPDLSEIGKCIAKNCKGLPLSVVLVAGVLEKRSKNVDWWEQIKLSTSSEIAGEGCMNVLELSYKHLPESLKPCFLYFGAFPEDTAVRARKLMNLWIAEGLIPRTEKKSLYELAEDYLIDLIDRSLIILSERSSKGGVKACRVHDLLRDLCLLKIREDKFLGWVHNSDIPDSSSMIPKSYDIYRLFVDAGWKPFIDSNPSVPYVHSLILFGGYPGKPCQYSSTLFNSFKLLNVLDLECICLECGFPEVITSIIHLRYCAMRCHATELPLSISDLWNLETLIVVATAAEIPLPNTIWQMKSLRHICIPSMCLTGLEHHAFGQLEFLDYFSAPILNSGKETEELLGRLPGLRKLDCKFIERQFNNKPYKFPELSRLNGLESLKVYSYGPVLFGQNQYPAFDFPSSLRRLTLGRFYLPWTAISIIGQLPNLEVLKLQARAFSGRSWDVEEGEFLNLKVLELWQLEFEQWNVPDEPFPCLEQLTVKHCYSLEGIPSSLGYIPTLKKIEMHWCSKASDSARQILEEQLEMGNDGLEVIVFG</sequence>
<evidence type="ECO:0000256" key="10">
    <source>
        <dbReference type="ARBA" id="ARBA00022821"/>
    </source>
</evidence>
<dbReference type="Gene3D" id="3.80.10.10">
    <property type="entry name" value="Ribonuclease Inhibitor"/>
    <property type="match status" value="1"/>
</dbReference>
<organism evidence="17 18">
    <name type="scientific">Oldenlandia corymbosa var. corymbosa</name>
    <dbReference type="NCBI Taxonomy" id="529605"/>
    <lineage>
        <taxon>Eukaryota</taxon>
        <taxon>Viridiplantae</taxon>
        <taxon>Streptophyta</taxon>
        <taxon>Embryophyta</taxon>
        <taxon>Tracheophyta</taxon>
        <taxon>Spermatophyta</taxon>
        <taxon>Magnoliopsida</taxon>
        <taxon>eudicotyledons</taxon>
        <taxon>Gunneridae</taxon>
        <taxon>Pentapetalae</taxon>
        <taxon>asterids</taxon>
        <taxon>lamiids</taxon>
        <taxon>Gentianales</taxon>
        <taxon>Rubiaceae</taxon>
        <taxon>Rubioideae</taxon>
        <taxon>Spermacoceae</taxon>
        <taxon>Hedyotis-Oldenlandia complex</taxon>
        <taxon>Oldenlandia</taxon>
    </lineage>
</organism>
<dbReference type="GO" id="GO:0016020">
    <property type="term" value="C:membrane"/>
    <property type="evidence" value="ECO:0007669"/>
    <property type="project" value="UniProtKB-SubCell"/>
</dbReference>
<dbReference type="InterPro" id="IPR044974">
    <property type="entry name" value="Disease_R_plants"/>
</dbReference>
<keyword evidence="11" id="KW-0067">ATP-binding</keyword>
<evidence type="ECO:0000256" key="7">
    <source>
        <dbReference type="ARBA" id="ARBA00022667"/>
    </source>
</evidence>
<dbReference type="PANTHER" id="PTHR23155:SF1152">
    <property type="entry name" value="AAA+ ATPASE DOMAIN-CONTAINING PROTEIN"/>
    <property type="match status" value="1"/>
</dbReference>
<protein>
    <submittedName>
        <fullName evidence="17">OLC1v1009623C1</fullName>
    </submittedName>
</protein>
<keyword evidence="7" id="KW-0381">Hypersensitive response</keyword>
<evidence type="ECO:0000256" key="3">
    <source>
        <dbReference type="ARBA" id="ARBA00004496"/>
    </source>
</evidence>
<evidence type="ECO:0000259" key="14">
    <source>
        <dbReference type="Pfam" id="PF12061"/>
    </source>
</evidence>
<evidence type="ECO:0000259" key="13">
    <source>
        <dbReference type="Pfam" id="PF00931"/>
    </source>
</evidence>
<keyword evidence="18" id="KW-1185">Reference proteome</keyword>
<dbReference type="Pfam" id="PF12061">
    <property type="entry name" value="NB-LRR"/>
    <property type="match status" value="1"/>
</dbReference>
<keyword evidence="5" id="KW-0963">Cytoplasm</keyword>
<dbReference type="InterPro" id="IPR016024">
    <property type="entry name" value="ARM-type_fold"/>
</dbReference>
<evidence type="ECO:0000256" key="5">
    <source>
        <dbReference type="ARBA" id="ARBA00022490"/>
    </source>
</evidence>
<dbReference type="InterPro" id="IPR042197">
    <property type="entry name" value="Apaf_helical"/>
</dbReference>
<dbReference type="Pfam" id="PF00931">
    <property type="entry name" value="NB-ARC"/>
    <property type="match status" value="1"/>
</dbReference>
<evidence type="ECO:0000256" key="8">
    <source>
        <dbReference type="ARBA" id="ARBA00022737"/>
    </source>
</evidence>
<dbReference type="Proteomes" id="UP001161247">
    <property type="component" value="Chromosome 6"/>
</dbReference>
<evidence type="ECO:0000256" key="6">
    <source>
        <dbReference type="ARBA" id="ARBA00022614"/>
    </source>
</evidence>
<dbReference type="PRINTS" id="PR00364">
    <property type="entry name" value="DISEASERSIST"/>
</dbReference>
<dbReference type="SUPFAM" id="SSF48371">
    <property type="entry name" value="ARM repeat"/>
    <property type="match status" value="1"/>
</dbReference>
<comment type="subcellular location">
    <subcellularLocation>
        <location evidence="3">Cytoplasm</location>
    </subcellularLocation>
    <subcellularLocation>
        <location evidence="2">Membrane</location>
        <topology evidence="2">Peripheral membrane protein</topology>
    </subcellularLocation>
</comment>
<name>A0AAV1DPG8_OLDCO</name>
<dbReference type="SUPFAM" id="SSF52058">
    <property type="entry name" value="L domain-like"/>
    <property type="match status" value="1"/>
</dbReference>
<dbReference type="FunFam" id="3.40.50.300:FF:001091">
    <property type="entry name" value="Probable disease resistance protein At1g61300"/>
    <property type="match status" value="1"/>
</dbReference>
<dbReference type="Gene3D" id="1.10.10.10">
    <property type="entry name" value="Winged helix-like DNA-binding domain superfamily/Winged helix DNA-binding domain"/>
    <property type="match status" value="1"/>
</dbReference>
<dbReference type="GO" id="GO:0051607">
    <property type="term" value="P:defense response to virus"/>
    <property type="evidence" value="ECO:0007669"/>
    <property type="project" value="UniProtKB-ARBA"/>
</dbReference>
<dbReference type="Gene3D" id="3.40.50.300">
    <property type="entry name" value="P-loop containing nucleotide triphosphate hydrolases"/>
    <property type="match status" value="1"/>
</dbReference>
<keyword evidence="6" id="KW-0433">Leucine-rich repeat</keyword>
<dbReference type="GO" id="GO:0005737">
    <property type="term" value="C:cytoplasm"/>
    <property type="evidence" value="ECO:0007669"/>
    <property type="project" value="UniProtKB-SubCell"/>
</dbReference>
<keyword evidence="12" id="KW-0175">Coiled coil</keyword>
<evidence type="ECO:0000256" key="2">
    <source>
        <dbReference type="ARBA" id="ARBA00004170"/>
    </source>
</evidence>
<comment type="function">
    <text evidence="1">Confers resistance to late blight (Phytophthora infestans) races carrying the avirulence gene Avr1. Resistance proteins guard the plant against pathogens that contain an appropriate avirulence protein via an indirect interaction with this avirulence protein. That triggers a defense system including the hypersensitive response, which restricts the pathogen growth.</text>
</comment>
<dbReference type="InterPro" id="IPR038005">
    <property type="entry name" value="RX-like_CC"/>
</dbReference>
<evidence type="ECO:0000256" key="12">
    <source>
        <dbReference type="ARBA" id="ARBA00023054"/>
    </source>
</evidence>
<keyword evidence="10" id="KW-0611">Plant defense</keyword>
<dbReference type="InterPro" id="IPR036388">
    <property type="entry name" value="WH-like_DNA-bd_sf"/>
</dbReference>
<dbReference type="Gene3D" id="1.10.8.430">
    <property type="entry name" value="Helical domain of apoptotic protease-activating factors"/>
    <property type="match status" value="1"/>
</dbReference>
<dbReference type="CDD" id="cd14798">
    <property type="entry name" value="RX-CC_like"/>
    <property type="match status" value="1"/>
</dbReference>
<comment type="similarity">
    <text evidence="4">Belongs to the disease resistance NB-LRR family.</text>
</comment>
<evidence type="ECO:0000313" key="18">
    <source>
        <dbReference type="Proteomes" id="UP001161247"/>
    </source>
</evidence>
<dbReference type="InterPro" id="IPR002182">
    <property type="entry name" value="NB-ARC"/>
</dbReference>
<dbReference type="InterPro" id="IPR021929">
    <property type="entry name" value="R1A-like_N"/>
</dbReference>
<gene>
    <name evidence="17" type="ORF">OLC1_LOCUS17563</name>
</gene>
<dbReference type="GO" id="GO:0009626">
    <property type="term" value="P:plant-type hypersensitive response"/>
    <property type="evidence" value="ECO:0007669"/>
    <property type="project" value="UniProtKB-KW"/>
</dbReference>
<dbReference type="SUPFAM" id="SSF52540">
    <property type="entry name" value="P-loop containing nucleoside triphosphate hydrolases"/>
    <property type="match status" value="1"/>
</dbReference>
<dbReference type="FunFam" id="1.10.10.10:FF:000322">
    <property type="entry name" value="Probable disease resistance protein At1g63360"/>
    <property type="match status" value="1"/>
</dbReference>
<dbReference type="InterPro" id="IPR032675">
    <property type="entry name" value="LRR_dom_sf"/>
</dbReference>
<accession>A0AAV1DPG8</accession>
<evidence type="ECO:0000259" key="16">
    <source>
        <dbReference type="Pfam" id="PF23598"/>
    </source>
</evidence>
<dbReference type="GO" id="GO:0043531">
    <property type="term" value="F:ADP binding"/>
    <property type="evidence" value="ECO:0007669"/>
    <property type="project" value="InterPro"/>
</dbReference>
<dbReference type="PANTHER" id="PTHR23155">
    <property type="entry name" value="DISEASE RESISTANCE PROTEIN RP"/>
    <property type="match status" value="1"/>
</dbReference>
<dbReference type="Pfam" id="PF23598">
    <property type="entry name" value="LRR_14"/>
    <property type="match status" value="1"/>
</dbReference>
<feature type="domain" description="NB-ARC" evidence="13">
    <location>
        <begin position="524"/>
        <end position="697"/>
    </location>
</feature>
<dbReference type="InterPro" id="IPR055414">
    <property type="entry name" value="LRR_R13L4/SHOC2-like"/>
</dbReference>
<feature type="domain" description="Late blight resistance protein R1A-like N-terminal" evidence="14">
    <location>
        <begin position="108"/>
        <end position="276"/>
    </location>
</feature>
<evidence type="ECO:0000256" key="11">
    <source>
        <dbReference type="ARBA" id="ARBA00022840"/>
    </source>
</evidence>
<dbReference type="InterPro" id="IPR058922">
    <property type="entry name" value="WHD_DRP"/>
</dbReference>
<proteinExistence type="inferred from homology"/>
<feature type="domain" description="Disease resistance R13L4/SHOC-2-like LRR" evidence="16">
    <location>
        <begin position="921"/>
        <end position="1109"/>
    </location>
</feature>
<dbReference type="Pfam" id="PF23559">
    <property type="entry name" value="WHD_DRP"/>
    <property type="match status" value="1"/>
</dbReference>
<feature type="domain" description="Disease resistance protein winged helix" evidence="15">
    <location>
        <begin position="779"/>
        <end position="849"/>
    </location>
</feature>
<evidence type="ECO:0000256" key="1">
    <source>
        <dbReference type="ARBA" id="ARBA00002074"/>
    </source>
</evidence>